<dbReference type="AlphaFoldDB" id="A0A8D2PIS6"/>
<evidence type="ECO:0000313" key="1">
    <source>
        <dbReference type="Ensembl" id="ENSZLMP00000013711.1"/>
    </source>
</evidence>
<accession>A0A8D2PIS6</accession>
<reference evidence="1" key="1">
    <citation type="submission" date="2025-08" db="UniProtKB">
        <authorList>
            <consortium name="Ensembl"/>
        </authorList>
    </citation>
    <scope>IDENTIFICATION</scope>
</reference>
<dbReference type="Proteomes" id="UP000694401">
    <property type="component" value="Unassembled WGS sequence"/>
</dbReference>
<dbReference type="Ensembl" id="ENSZLMT00000014099.1">
    <property type="protein sequence ID" value="ENSZLMP00000013711.1"/>
    <property type="gene ID" value="ENSZLMG00000009572.1"/>
</dbReference>
<organism evidence="1 2">
    <name type="scientific">Zosterops lateralis melanops</name>
    <dbReference type="NCBI Taxonomy" id="1220523"/>
    <lineage>
        <taxon>Eukaryota</taxon>
        <taxon>Metazoa</taxon>
        <taxon>Chordata</taxon>
        <taxon>Craniata</taxon>
        <taxon>Vertebrata</taxon>
        <taxon>Euteleostomi</taxon>
        <taxon>Archelosauria</taxon>
        <taxon>Archosauria</taxon>
        <taxon>Dinosauria</taxon>
        <taxon>Saurischia</taxon>
        <taxon>Theropoda</taxon>
        <taxon>Coelurosauria</taxon>
        <taxon>Aves</taxon>
        <taxon>Neognathae</taxon>
        <taxon>Neoaves</taxon>
        <taxon>Telluraves</taxon>
        <taxon>Australaves</taxon>
        <taxon>Passeriformes</taxon>
        <taxon>Sylvioidea</taxon>
        <taxon>Zosteropidae</taxon>
        <taxon>Zosterops</taxon>
    </lineage>
</organism>
<proteinExistence type="predicted"/>
<keyword evidence="2" id="KW-1185">Reference proteome</keyword>
<protein>
    <submittedName>
        <fullName evidence="1">Uncharacterized protein</fullName>
    </submittedName>
</protein>
<sequence length="120" mass="13944">LFNYALMFYSMDYLQAIRKKRSEQFQMARVPQISLWAHKECYFCPLFSVSQISSSIFQGLTPLSFHTPEIVALVLPWVLQIPAGNAMRSDAMSQHQKLFGFECCKWVSDDRGLRWHSFTG</sequence>
<name>A0A8D2PIS6_ZOSLA</name>
<reference evidence="1" key="2">
    <citation type="submission" date="2025-09" db="UniProtKB">
        <authorList>
            <consortium name="Ensembl"/>
        </authorList>
    </citation>
    <scope>IDENTIFICATION</scope>
</reference>
<evidence type="ECO:0000313" key="2">
    <source>
        <dbReference type="Proteomes" id="UP000694401"/>
    </source>
</evidence>